<evidence type="ECO:0000313" key="2">
    <source>
        <dbReference type="Proteomes" id="UP000813463"/>
    </source>
</evidence>
<dbReference type="InterPro" id="IPR026960">
    <property type="entry name" value="RVT-Znf"/>
</dbReference>
<dbReference type="RefSeq" id="XP_056685750.1">
    <property type="nucleotide sequence ID" value="XM_056829772.1"/>
</dbReference>
<feature type="domain" description="Reverse transcriptase zinc-binding" evidence="1">
    <location>
        <begin position="91"/>
        <end position="179"/>
    </location>
</feature>
<organism evidence="2 3">
    <name type="scientific">Spinacia oleracea</name>
    <name type="common">Spinach</name>
    <dbReference type="NCBI Taxonomy" id="3562"/>
    <lineage>
        <taxon>Eukaryota</taxon>
        <taxon>Viridiplantae</taxon>
        <taxon>Streptophyta</taxon>
        <taxon>Embryophyta</taxon>
        <taxon>Tracheophyta</taxon>
        <taxon>Spermatophyta</taxon>
        <taxon>Magnoliopsida</taxon>
        <taxon>eudicotyledons</taxon>
        <taxon>Gunneridae</taxon>
        <taxon>Pentapetalae</taxon>
        <taxon>Caryophyllales</taxon>
        <taxon>Chenopodiaceae</taxon>
        <taxon>Chenopodioideae</taxon>
        <taxon>Anserineae</taxon>
        <taxon>Spinacia</taxon>
    </lineage>
</organism>
<accession>A0ABM3QQX8</accession>
<dbReference type="GeneID" id="130461616"/>
<proteinExistence type="predicted"/>
<reference evidence="2" key="1">
    <citation type="journal article" date="2021" name="Nat. Commun.">
        <title>Genomic analyses provide insights into spinach domestication and the genetic basis of agronomic traits.</title>
        <authorList>
            <person name="Cai X."/>
            <person name="Sun X."/>
            <person name="Xu C."/>
            <person name="Sun H."/>
            <person name="Wang X."/>
            <person name="Ge C."/>
            <person name="Zhang Z."/>
            <person name="Wang Q."/>
            <person name="Fei Z."/>
            <person name="Jiao C."/>
            <person name="Wang Q."/>
        </authorList>
    </citation>
    <scope>NUCLEOTIDE SEQUENCE [LARGE SCALE GENOMIC DNA]</scope>
    <source>
        <strain evidence="2">cv. Varoflay</strain>
    </source>
</reference>
<dbReference type="Proteomes" id="UP000813463">
    <property type="component" value="Chromosome 5"/>
</dbReference>
<sequence>MIGIGNGDSTSLWYHHWIGNQPLYNTEGVRISDSKAHWFVSHIIRNGSWYLNDIQHLIPPHIKSLILSYPLSSNSKEQDFIRWIYSKNGCFNIKSAYHLQFNNEHATTSNNIAWQKIWRIMSPYKYKMLLWNSAHQILPVAVNLNRFLPQISPTCSRCHLHAEDHIHLFRDCPKSSILWSYIFQRLWSASKFNFNSFYNSDWTESIIFNLNNSMKWKNIFITAVWQIWLSRNRAVFYLKMKSALSLYNAFYVDWSFANICSQGKELGANQVPGLTKKTWFPPKEGVMKLNVDGAWKSDAVSGGGGVFQKIHWFLVCGILQ</sequence>
<dbReference type="Pfam" id="PF13966">
    <property type="entry name" value="zf-RVT"/>
    <property type="match status" value="1"/>
</dbReference>
<keyword evidence="2" id="KW-1185">Reference proteome</keyword>
<evidence type="ECO:0000313" key="3">
    <source>
        <dbReference type="RefSeq" id="XP_056685750.1"/>
    </source>
</evidence>
<gene>
    <name evidence="3" type="primary">LOC130461616</name>
</gene>
<reference evidence="3" key="2">
    <citation type="submission" date="2025-08" db="UniProtKB">
        <authorList>
            <consortium name="RefSeq"/>
        </authorList>
    </citation>
    <scope>IDENTIFICATION</scope>
    <source>
        <tissue evidence="3">Leaf</tissue>
    </source>
</reference>
<protein>
    <recommendedName>
        <fullName evidence="1">Reverse transcriptase zinc-binding domain-containing protein</fullName>
    </recommendedName>
</protein>
<name>A0ABM3QQX8_SPIOL</name>
<evidence type="ECO:0000259" key="1">
    <source>
        <dbReference type="Pfam" id="PF13966"/>
    </source>
</evidence>